<dbReference type="STRING" id="1217721.HY57_06935"/>
<feature type="transmembrane region" description="Helical" evidence="6">
    <location>
        <begin position="69"/>
        <end position="89"/>
    </location>
</feature>
<dbReference type="RefSeq" id="WP_019464612.1">
    <property type="nucleotide sequence ID" value="NZ_ALOY01000132.1"/>
</dbReference>
<evidence type="ECO:0000256" key="4">
    <source>
        <dbReference type="ARBA" id="ARBA00022989"/>
    </source>
</evidence>
<evidence type="ECO:0000256" key="2">
    <source>
        <dbReference type="ARBA" id="ARBA00022475"/>
    </source>
</evidence>
<dbReference type="Proteomes" id="UP000027987">
    <property type="component" value="Chromosome"/>
</dbReference>
<sequence length="205" mass="21631">MDFAPYLAGLAAGAGLIIAIGAQNAFVLRQGVQRHYIGSVVAVCILADISLILLGVAGMGLAVQQHPGLLQWLRYAGAAFLVTYGAMAARRAWQGESGLQPAGDGALSRGRVMAACLAFTLLNPHVYLDTVVLLGSLSTHYQGDERWVFAAGACTASVAWFLSLGYGARLLLPVFRSPLAWRVFDVAIALFMLTLAVLLVCQPVG</sequence>
<dbReference type="PATRIC" id="fig|1217721.7.peg.1445"/>
<name>A0A075JYJ1_9GAMM</name>
<organism evidence="7 8">
    <name type="scientific">Dyella japonica A8</name>
    <dbReference type="NCBI Taxonomy" id="1217721"/>
    <lineage>
        <taxon>Bacteria</taxon>
        <taxon>Pseudomonadati</taxon>
        <taxon>Pseudomonadota</taxon>
        <taxon>Gammaproteobacteria</taxon>
        <taxon>Lysobacterales</taxon>
        <taxon>Rhodanobacteraceae</taxon>
        <taxon>Dyella</taxon>
    </lineage>
</organism>
<dbReference type="PANTHER" id="PTHR30086">
    <property type="entry name" value="ARGININE EXPORTER PROTEIN ARGO"/>
    <property type="match status" value="1"/>
</dbReference>
<accession>A0A075JYJ1</accession>
<evidence type="ECO:0000256" key="5">
    <source>
        <dbReference type="ARBA" id="ARBA00023136"/>
    </source>
</evidence>
<dbReference type="GO" id="GO:0005886">
    <property type="term" value="C:plasma membrane"/>
    <property type="evidence" value="ECO:0007669"/>
    <property type="project" value="UniProtKB-SubCell"/>
</dbReference>
<dbReference type="AlphaFoldDB" id="A0A075JYJ1"/>
<feature type="transmembrane region" description="Helical" evidence="6">
    <location>
        <begin position="6"/>
        <end position="28"/>
    </location>
</feature>
<evidence type="ECO:0000256" key="6">
    <source>
        <dbReference type="SAM" id="Phobius"/>
    </source>
</evidence>
<protein>
    <submittedName>
        <fullName evidence="7">Amino acid transporter</fullName>
    </submittedName>
</protein>
<dbReference type="EMBL" id="CP008884">
    <property type="protein sequence ID" value="AIF47019.1"/>
    <property type="molecule type" value="Genomic_DNA"/>
</dbReference>
<proteinExistence type="predicted"/>
<keyword evidence="2" id="KW-1003">Cell membrane</keyword>
<dbReference type="KEGG" id="dja:HY57_06935"/>
<keyword evidence="8" id="KW-1185">Reference proteome</keyword>
<feature type="transmembrane region" description="Helical" evidence="6">
    <location>
        <begin position="147"/>
        <end position="167"/>
    </location>
</feature>
<keyword evidence="4 6" id="KW-1133">Transmembrane helix</keyword>
<gene>
    <name evidence="7" type="ORF">HY57_06935</name>
</gene>
<evidence type="ECO:0000256" key="1">
    <source>
        <dbReference type="ARBA" id="ARBA00004651"/>
    </source>
</evidence>
<dbReference type="InterPro" id="IPR001123">
    <property type="entry name" value="LeuE-type"/>
</dbReference>
<reference evidence="7 8" key="1">
    <citation type="submission" date="2014-07" db="EMBL/GenBank/DDBJ databases">
        <title>Complete Genome Sequence of Dyella japonica Strain A8 Isolated from Malaysian Tropical Soil.</title>
        <authorList>
            <person name="Hui R.K.H."/>
            <person name="Chen J.-W."/>
            <person name="Chan K.-G."/>
            <person name="Leung F.C.C."/>
        </authorList>
    </citation>
    <scope>NUCLEOTIDE SEQUENCE [LARGE SCALE GENOMIC DNA]</scope>
    <source>
        <strain evidence="7 8">A8</strain>
    </source>
</reference>
<dbReference type="GO" id="GO:0015171">
    <property type="term" value="F:amino acid transmembrane transporter activity"/>
    <property type="evidence" value="ECO:0007669"/>
    <property type="project" value="TreeGrafter"/>
</dbReference>
<dbReference type="OrthoDB" id="5638726at2"/>
<dbReference type="HOGENOM" id="CLU_087840_0_0_6"/>
<keyword evidence="5 6" id="KW-0472">Membrane</keyword>
<dbReference type="PANTHER" id="PTHR30086:SF20">
    <property type="entry name" value="ARGININE EXPORTER PROTEIN ARGO-RELATED"/>
    <property type="match status" value="1"/>
</dbReference>
<evidence type="ECO:0000256" key="3">
    <source>
        <dbReference type="ARBA" id="ARBA00022692"/>
    </source>
</evidence>
<evidence type="ECO:0000313" key="8">
    <source>
        <dbReference type="Proteomes" id="UP000027987"/>
    </source>
</evidence>
<feature type="transmembrane region" description="Helical" evidence="6">
    <location>
        <begin position="179"/>
        <end position="200"/>
    </location>
</feature>
<keyword evidence="3 6" id="KW-0812">Transmembrane</keyword>
<feature type="transmembrane region" description="Helical" evidence="6">
    <location>
        <begin position="40"/>
        <end position="63"/>
    </location>
</feature>
<comment type="subcellular location">
    <subcellularLocation>
        <location evidence="1">Cell membrane</location>
        <topology evidence="1">Multi-pass membrane protein</topology>
    </subcellularLocation>
</comment>
<evidence type="ECO:0000313" key="7">
    <source>
        <dbReference type="EMBL" id="AIF47019.1"/>
    </source>
</evidence>
<dbReference type="Pfam" id="PF01810">
    <property type="entry name" value="LysE"/>
    <property type="match status" value="1"/>
</dbReference>